<gene>
    <name evidence="1" type="ordered locus">MexAM1_META2p0351</name>
</gene>
<dbReference type="Proteomes" id="UP000009081">
    <property type="component" value="Plasmid megaplasmid"/>
</dbReference>
<name>C5B437_METEA</name>
<geneLocation type="plasmid" evidence="1 2">
    <name>megaplasmid</name>
</geneLocation>
<reference evidence="1 2" key="1">
    <citation type="journal article" date="2009" name="PLoS ONE">
        <title>Methylobacterium genome sequences: a reference blueprint to investigate microbial metabolism of C1 compounds from natural and industrial sources.</title>
        <authorList>
            <person name="Vuilleumier S."/>
            <person name="Chistoserdova L."/>
            <person name="Lee M.-C."/>
            <person name="Bringel F."/>
            <person name="Lajus A."/>
            <person name="Zhou Y."/>
            <person name="Gourion B."/>
            <person name="Barbe V."/>
            <person name="Chang J."/>
            <person name="Cruveiller S."/>
            <person name="Dossat C."/>
            <person name="Gillett W."/>
            <person name="Gruffaz C."/>
            <person name="Haugen E."/>
            <person name="Hourcade E."/>
            <person name="Levy R."/>
            <person name="Mangenot S."/>
            <person name="Muller E."/>
            <person name="Nadalig T."/>
            <person name="Pagni M."/>
            <person name="Penny C."/>
            <person name="Peyraud R."/>
            <person name="Robinson D.G."/>
            <person name="Roche D."/>
            <person name="Rouy Z."/>
            <person name="Saenampechek C."/>
            <person name="Salvignol G."/>
            <person name="Vallenet D."/>
            <person name="Wu Z."/>
            <person name="Marx C.J."/>
            <person name="Vorholt J.A."/>
            <person name="Olson M.V."/>
            <person name="Kaul R."/>
            <person name="Weissenbach J."/>
            <person name="Medigue C."/>
            <person name="Lidstrom M.E."/>
        </authorList>
    </citation>
    <scope>NUCLEOTIDE SEQUENCE [LARGE SCALE GENOMIC DNA]</scope>
    <source>
        <strain evidence="2">ATCC 14718 / DSM 1338 / JCM 2805 / NCIMB 9133 / AM1</strain>
    </source>
</reference>
<dbReference type="HOGENOM" id="CLU_3009084_0_0_5"/>
<keyword evidence="2" id="KW-1185">Reference proteome</keyword>
<dbReference type="AlphaFoldDB" id="C5B437"/>
<sequence>MMRTENRQRAYDLTQGCCIYCDVRLTAYEDMILIDDGEHVDLLDGQSMLCVTLQSR</sequence>
<protein>
    <submittedName>
        <fullName evidence="1">Uncharacterized protein</fullName>
    </submittedName>
</protein>
<dbReference type="KEGG" id="mea:Mex_2p0351"/>
<dbReference type="EMBL" id="CP001511">
    <property type="protein sequence ID" value="ACS43219.1"/>
    <property type="molecule type" value="Genomic_DNA"/>
</dbReference>
<evidence type="ECO:0000313" key="2">
    <source>
        <dbReference type="Proteomes" id="UP000009081"/>
    </source>
</evidence>
<accession>C5B437</accession>
<proteinExistence type="predicted"/>
<dbReference type="RefSeq" id="WP_012753699.1">
    <property type="nucleotide sequence ID" value="NC_012811.1"/>
</dbReference>
<keyword evidence="1" id="KW-0614">Plasmid</keyword>
<evidence type="ECO:0000313" key="1">
    <source>
        <dbReference type="EMBL" id="ACS43219.1"/>
    </source>
</evidence>
<organism evidence="1 2">
    <name type="scientific">Methylorubrum extorquens (strain ATCC 14718 / DSM 1338 / JCM 2805 / NCIMB 9133 / AM1)</name>
    <name type="common">Methylobacterium extorquens</name>
    <dbReference type="NCBI Taxonomy" id="272630"/>
    <lineage>
        <taxon>Bacteria</taxon>
        <taxon>Pseudomonadati</taxon>
        <taxon>Pseudomonadota</taxon>
        <taxon>Alphaproteobacteria</taxon>
        <taxon>Hyphomicrobiales</taxon>
        <taxon>Methylobacteriaceae</taxon>
        <taxon>Methylorubrum</taxon>
    </lineage>
</organism>